<feature type="domain" description="Thioredoxin" evidence="13">
    <location>
        <begin position="16"/>
        <end position="138"/>
    </location>
</feature>
<evidence type="ECO:0000256" key="2">
    <source>
        <dbReference type="ARBA" id="ARBA00013017"/>
    </source>
</evidence>
<comment type="caution">
    <text evidence="14">The sequence shown here is derived from an EMBL/GenBank/DDBJ whole genome shotgun (WGS) entry which is preliminary data.</text>
</comment>
<organism evidence="14 15">
    <name type="scientific">Corallococcus sicarius</name>
    <dbReference type="NCBI Taxonomy" id="2316726"/>
    <lineage>
        <taxon>Bacteria</taxon>
        <taxon>Pseudomonadati</taxon>
        <taxon>Myxococcota</taxon>
        <taxon>Myxococcia</taxon>
        <taxon>Myxococcales</taxon>
        <taxon>Cystobacterineae</taxon>
        <taxon>Myxococcaceae</taxon>
        <taxon>Corallococcus</taxon>
    </lineage>
</organism>
<dbReference type="GO" id="GO:0008379">
    <property type="term" value="F:thioredoxin peroxidase activity"/>
    <property type="evidence" value="ECO:0007669"/>
    <property type="project" value="TreeGrafter"/>
</dbReference>
<dbReference type="InterPro" id="IPR036249">
    <property type="entry name" value="Thioredoxin-like_sf"/>
</dbReference>
<keyword evidence="5" id="KW-0560">Oxidoreductase</keyword>
<feature type="compositionally biased region" description="Low complexity" evidence="12">
    <location>
        <begin position="166"/>
        <end position="177"/>
    </location>
</feature>
<dbReference type="EC" id="1.11.1.24" evidence="2"/>
<keyword evidence="3" id="KW-0575">Peroxidase</keyword>
<keyword evidence="7" id="KW-0676">Redox-active center</keyword>
<dbReference type="Proteomes" id="UP000273405">
    <property type="component" value="Unassembled WGS sequence"/>
</dbReference>
<evidence type="ECO:0000256" key="3">
    <source>
        <dbReference type="ARBA" id="ARBA00022559"/>
    </source>
</evidence>
<dbReference type="EMBL" id="RAWG01000042">
    <property type="protein sequence ID" value="RKH44942.1"/>
    <property type="molecule type" value="Genomic_DNA"/>
</dbReference>
<comment type="similarity">
    <text evidence="9">Belongs to the peroxiredoxin family. BCP/PrxQ subfamily.</text>
</comment>
<evidence type="ECO:0000256" key="8">
    <source>
        <dbReference type="ARBA" id="ARBA00032824"/>
    </source>
</evidence>
<keyword evidence="4" id="KW-0049">Antioxidant</keyword>
<comment type="function">
    <text evidence="1">Thiol-specific peroxidase that catalyzes the reduction of hydrogen peroxide and organic hydroperoxides to water and alcohols, respectively. Plays a role in cell protection against oxidative stress by detoxifying peroxides and as sensor of hydrogen peroxide-mediated signaling events.</text>
</comment>
<dbReference type="PANTHER" id="PTHR42801">
    <property type="entry name" value="THIOREDOXIN-DEPENDENT PEROXIDE REDUCTASE"/>
    <property type="match status" value="1"/>
</dbReference>
<dbReference type="RefSeq" id="WP_120624877.1">
    <property type="nucleotide sequence ID" value="NZ_RAWG01000042.1"/>
</dbReference>
<dbReference type="Pfam" id="PF00578">
    <property type="entry name" value="AhpC-TSA"/>
    <property type="match status" value="1"/>
</dbReference>
<dbReference type="Gene3D" id="3.40.30.10">
    <property type="entry name" value="Glutaredoxin"/>
    <property type="match status" value="1"/>
</dbReference>
<evidence type="ECO:0000256" key="9">
    <source>
        <dbReference type="ARBA" id="ARBA00038489"/>
    </source>
</evidence>
<reference evidence="15" key="1">
    <citation type="submission" date="2018-09" db="EMBL/GenBank/DDBJ databases">
        <authorList>
            <person name="Livingstone P.G."/>
            <person name="Whitworth D.E."/>
        </authorList>
    </citation>
    <scope>NUCLEOTIDE SEQUENCE [LARGE SCALE GENOMIC DNA]</scope>
    <source>
        <strain evidence="15">CA040B</strain>
    </source>
</reference>
<evidence type="ECO:0000259" key="13">
    <source>
        <dbReference type="PROSITE" id="PS51352"/>
    </source>
</evidence>
<keyword evidence="6" id="KW-1015">Disulfide bond</keyword>
<dbReference type="AlphaFoldDB" id="A0A3A8NXT1"/>
<evidence type="ECO:0000313" key="15">
    <source>
        <dbReference type="Proteomes" id="UP000273405"/>
    </source>
</evidence>
<evidence type="ECO:0000256" key="10">
    <source>
        <dbReference type="ARBA" id="ARBA00042639"/>
    </source>
</evidence>
<proteinExistence type="inferred from homology"/>
<gene>
    <name evidence="14" type="ORF">D7X12_09115</name>
</gene>
<comment type="catalytic activity">
    <reaction evidence="11">
        <text>a hydroperoxide + [thioredoxin]-dithiol = an alcohol + [thioredoxin]-disulfide + H2O</text>
        <dbReference type="Rhea" id="RHEA:62620"/>
        <dbReference type="Rhea" id="RHEA-COMP:10698"/>
        <dbReference type="Rhea" id="RHEA-COMP:10700"/>
        <dbReference type="ChEBI" id="CHEBI:15377"/>
        <dbReference type="ChEBI" id="CHEBI:29950"/>
        <dbReference type="ChEBI" id="CHEBI:30879"/>
        <dbReference type="ChEBI" id="CHEBI:35924"/>
        <dbReference type="ChEBI" id="CHEBI:50058"/>
        <dbReference type="EC" id="1.11.1.24"/>
    </reaction>
</comment>
<dbReference type="GO" id="GO:0045454">
    <property type="term" value="P:cell redox homeostasis"/>
    <property type="evidence" value="ECO:0007669"/>
    <property type="project" value="TreeGrafter"/>
</dbReference>
<dbReference type="OrthoDB" id="69195at2"/>
<keyword evidence="15" id="KW-1185">Reference proteome</keyword>
<evidence type="ECO:0000256" key="12">
    <source>
        <dbReference type="SAM" id="MobiDB-lite"/>
    </source>
</evidence>
<evidence type="ECO:0000256" key="7">
    <source>
        <dbReference type="ARBA" id="ARBA00023284"/>
    </source>
</evidence>
<protein>
    <recommendedName>
        <fullName evidence="2">thioredoxin-dependent peroxiredoxin</fullName>
        <ecNumber evidence="2">1.11.1.24</ecNumber>
    </recommendedName>
    <alternativeName>
        <fullName evidence="8">Thioredoxin peroxidase</fullName>
    </alternativeName>
    <alternativeName>
        <fullName evidence="10">Thioredoxin-dependent peroxiredoxin Bcp</fullName>
    </alternativeName>
</protein>
<sequence>MLIPLLVVGLVSAAIPQVGETAPDFTVKDTGGTTYTLSEMVKKGPVIVAFFPKAFTGGCTRQLTAYTSRYKDIEQAQGQVLAFSTDDAETLARFKKELKAPFPFIPDPEGKVVSAYDVKMPVLTVSKRYTFVVGEDRKVLKVDEGKDAIDPTGAIVACPLRKPAAAKPATAPAGNTPPIKPEAPSK</sequence>
<dbReference type="InterPro" id="IPR013766">
    <property type="entry name" value="Thioredoxin_domain"/>
</dbReference>
<dbReference type="GO" id="GO:0005737">
    <property type="term" value="C:cytoplasm"/>
    <property type="evidence" value="ECO:0007669"/>
    <property type="project" value="TreeGrafter"/>
</dbReference>
<dbReference type="GO" id="GO:0034599">
    <property type="term" value="P:cellular response to oxidative stress"/>
    <property type="evidence" value="ECO:0007669"/>
    <property type="project" value="TreeGrafter"/>
</dbReference>
<name>A0A3A8NXT1_9BACT</name>
<evidence type="ECO:0000256" key="11">
    <source>
        <dbReference type="ARBA" id="ARBA00049091"/>
    </source>
</evidence>
<feature type="region of interest" description="Disordered" evidence="12">
    <location>
        <begin position="166"/>
        <end position="186"/>
    </location>
</feature>
<dbReference type="InterPro" id="IPR000866">
    <property type="entry name" value="AhpC/TSA"/>
</dbReference>
<dbReference type="InterPro" id="IPR050924">
    <property type="entry name" value="Peroxiredoxin_BCP/PrxQ"/>
</dbReference>
<evidence type="ECO:0000256" key="4">
    <source>
        <dbReference type="ARBA" id="ARBA00022862"/>
    </source>
</evidence>
<evidence type="ECO:0000313" key="14">
    <source>
        <dbReference type="EMBL" id="RKH44942.1"/>
    </source>
</evidence>
<evidence type="ECO:0000256" key="5">
    <source>
        <dbReference type="ARBA" id="ARBA00023002"/>
    </source>
</evidence>
<evidence type="ECO:0000256" key="6">
    <source>
        <dbReference type="ARBA" id="ARBA00023157"/>
    </source>
</evidence>
<dbReference type="PANTHER" id="PTHR42801:SF4">
    <property type="entry name" value="AHPC_TSA FAMILY PROTEIN"/>
    <property type="match status" value="1"/>
</dbReference>
<accession>A0A3A8NXT1</accession>
<dbReference type="CDD" id="cd03017">
    <property type="entry name" value="PRX_BCP"/>
    <property type="match status" value="1"/>
</dbReference>
<dbReference type="PROSITE" id="PS51352">
    <property type="entry name" value="THIOREDOXIN_2"/>
    <property type="match status" value="1"/>
</dbReference>
<evidence type="ECO:0000256" key="1">
    <source>
        <dbReference type="ARBA" id="ARBA00003330"/>
    </source>
</evidence>
<dbReference type="SUPFAM" id="SSF52833">
    <property type="entry name" value="Thioredoxin-like"/>
    <property type="match status" value="1"/>
</dbReference>